<reference evidence="1 2" key="1">
    <citation type="submission" date="2012-05" db="EMBL/GenBank/DDBJ databases">
        <title>Finished plasmid 2 of genome of Chamaesiphon sp. PCC 6605.</title>
        <authorList>
            <consortium name="US DOE Joint Genome Institute"/>
            <person name="Gugger M."/>
            <person name="Coursin T."/>
            <person name="Rippka R."/>
            <person name="Tandeau De Marsac N."/>
            <person name="Huntemann M."/>
            <person name="Wei C.-L."/>
            <person name="Han J."/>
            <person name="Detter J.C."/>
            <person name="Han C."/>
            <person name="Tapia R."/>
            <person name="Chen A."/>
            <person name="Kyrpides N."/>
            <person name="Mavromatis K."/>
            <person name="Markowitz V."/>
            <person name="Szeto E."/>
            <person name="Ivanova N."/>
            <person name="Pagani I."/>
            <person name="Pati A."/>
            <person name="Goodwin L."/>
            <person name="Nordberg H.P."/>
            <person name="Cantor M.N."/>
            <person name="Hua S.X."/>
            <person name="Woyke T."/>
            <person name="Kerfeld C.A."/>
        </authorList>
    </citation>
    <scope>NUCLEOTIDE SEQUENCE [LARGE SCALE GENOMIC DNA]</scope>
    <source>
        <strain evidence="2">ATCC 27169 / PCC 6605</strain>
        <plasmid evidence="2">Plasmid pCHA6605.02</plasmid>
    </source>
</reference>
<organism evidence="1 2">
    <name type="scientific">Chamaesiphon minutus (strain ATCC 27169 / PCC 6605)</name>
    <dbReference type="NCBI Taxonomy" id="1173020"/>
    <lineage>
        <taxon>Bacteria</taxon>
        <taxon>Bacillati</taxon>
        <taxon>Cyanobacteriota</taxon>
        <taxon>Cyanophyceae</taxon>
        <taxon>Gomontiellales</taxon>
        <taxon>Chamaesiphonaceae</taxon>
        <taxon>Chamaesiphon</taxon>
    </lineage>
</organism>
<dbReference type="RefSeq" id="WP_015162891.1">
    <property type="nucleotide sequence ID" value="NC_019698.1"/>
</dbReference>
<evidence type="ECO:0000313" key="2">
    <source>
        <dbReference type="Proteomes" id="UP000010366"/>
    </source>
</evidence>
<sequence>MSSREDLIGGAERYLRRKLTDSEIQQLLHASDSYRFGNNDALWMIISVTSGITWPKRPSYA</sequence>
<dbReference type="EMBL" id="CP003602">
    <property type="protein sequence ID" value="AFY97241.1"/>
    <property type="molecule type" value="Genomic_DNA"/>
</dbReference>
<keyword evidence="1" id="KW-0614">Plasmid</keyword>
<accession>K9US22</accession>
<dbReference type="AlphaFoldDB" id="K9US22"/>
<proteinExistence type="predicted"/>
<dbReference type="HOGENOM" id="CLU_2914005_0_0_3"/>
<geneLocation type="plasmid" evidence="1 2">
    <name>pCHA6605.02</name>
</geneLocation>
<evidence type="ECO:0000313" key="1">
    <source>
        <dbReference type="EMBL" id="AFY97241.1"/>
    </source>
</evidence>
<dbReference type="KEGG" id="cmp:Cha6605_6424"/>
<name>K9US22_CHAP6</name>
<protein>
    <submittedName>
        <fullName evidence="1">Uncharacterized protein</fullName>
    </submittedName>
</protein>
<gene>
    <name evidence="1" type="ORF">Cha6605_6424</name>
</gene>
<keyword evidence="2" id="KW-1185">Reference proteome</keyword>
<dbReference type="Proteomes" id="UP000010366">
    <property type="component" value="Plasmid pCHA6605.02"/>
</dbReference>